<organism evidence="2 3">
    <name type="scientific">Araneus ventricosus</name>
    <name type="common">Orbweaver spider</name>
    <name type="synonym">Epeira ventricosa</name>
    <dbReference type="NCBI Taxonomy" id="182803"/>
    <lineage>
        <taxon>Eukaryota</taxon>
        <taxon>Metazoa</taxon>
        <taxon>Ecdysozoa</taxon>
        <taxon>Arthropoda</taxon>
        <taxon>Chelicerata</taxon>
        <taxon>Arachnida</taxon>
        <taxon>Araneae</taxon>
        <taxon>Araneomorphae</taxon>
        <taxon>Entelegynae</taxon>
        <taxon>Araneoidea</taxon>
        <taxon>Araneidae</taxon>
        <taxon>Araneus</taxon>
    </lineage>
</organism>
<sequence>MLFCRQLIKARCSLHSNKTALAFPLLSSLLMASIFWNRKGVLLVDFMPKGTRINAYCYCDTLRKVQQGMLSGGIVLLHDMPALTLLLQLKNCWINSDGKFLISHPIVRTLLLAISIFSLS</sequence>
<gene>
    <name evidence="2" type="ORF">AVEN_133057_1</name>
</gene>
<evidence type="ECO:0000256" key="1">
    <source>
        <dbReference type="SAM" id="Phobius"/>
    </source>
</evidence>
<evidence type="ECO:0000313" key="3">
    <source>
        <dbReference type="Proteomes" id="UP000499080"/>
    </source>
</evidence>
<reference evidence="2 3" key="1">
    <citation type="journal article" date="2019" name="Sci. Rep.">
        <title>Orb-weaving spider Araneus ventricosus genome elucidates the spidroin gene catalogue.</title>
        <authorList>
            <person name="Kono N."/>
            <person name="Nakamura H."/>
            <person name="Ohtoshi R."/>
            <person name="Moran D.A.P."/>
            <person name="Shinohara A."/>
            <person name="Yoshida Y."/>
            <person name="Fujiwara M."/>
            <person name="Mori M."/>
            <person name="Tomita M."/>
            <person name="Arakawa K."/>
        </authorList>
    </citation>
    <scope>NUCLEOTIDE SEQUENCE [LARGE SCALE GENOMIC DNA]</scope>
</reference>
<feature type="transmembrane region" description="Helical" evidence="1">
    <location>
        <begin position="20"/>
        <end position="37"/>
    </location>
</feature>
<dbReference type="OrthoDB" id="10017160at2759"/>
<keyword evidence="1" id="KW-1133">Transmembrane helix</keyword>
<accession>A0A4Y2PCA0</accession>
<keyword evidence="1" id="KW-0812">Transmembrane</keyword>
<dbReference type="Gene3D" id="3.30.420.10">
    <property type="entry name" value="Ribonuclease H-like superfamily/Ribonuclease H"/>
    <property type="match status" value="1"/>
</dbReference>
<dbReference type="EMBL" id="BGPR01010760">
    <property type="protein sequence ID" value="GBN47867.1"/>
    <property type="molecule type" value="Genomic_DNA"/>
</dbReference>
<dbReference type="AlphaFoldDB" id="A0A4Y2PCA0"/>
<keyword evidence="3" id="KW-1185">Reference proteome</keyword>
<dbReference type="Proteomes" id="UP000499080">
    <property type="component" value="Unassembled WGS sequence"/>
</dbReference>
<dbReference type="InterPro" id="IPR036397">
    <property type="entry name" value="RNaseH_sf"/>
</dbReference>
<protein>
    <submittedName>
        <fullName evidence="2">Uncharacterized protein</fullName>
    </submittedName>
</protein>
<evidence type="ECO:0000313" key="2">
    <source>
        <dbReference type="EMBL" id="GBN47867.1"/>
    </source>
</evidence>
<proteinExistence type="predicted"/>
<dbReference type="Pfam" id="PF01359">
    <property type="entry name" value="Transposase_1"/>
    <property type="match status" value="1"/>
</dbReference>
<dbReference type="InterPro" id="IPR001888">
    <property type="entry name" value="Transposase_1"/>
</dbReference>
<name>A0A4Y2PCA0_ARAVE</name>
<keyword evidence="1" id="KW-0472">Membrane</keyword>
<comment type="caution">
    <text evidence="2">The sequence shown here is derived from an EMBL/GenBank/DDBJ whole genome shotgun (WGS) entry which is preliminary data.</text>
</comment>
<dbReference type="GO" id="GO:0003676">
    <property type="term" value="F:nucleic acid binding"/>
    <property type="evidence" value="ECO:0007669"/>
    <property type="project" value="InterPro"/>
</dbReference>